<organism evidence="8 9">
    <name type="scientific">Solirubrobacter phytolaccae</name>
    <dbReference type="NCBI Taxonomy" id="1404360"/>
    <lineage>
        <taxon>Bacteria</taxon>
        <taxon>Bacillati</taxon>
        <taxon>Actinomycetota</taxon>
        <taxon>Thermoleophilia</taxon>
        <taxon>Solirubrobacterales</taxon>
        <taxon>Solirubrobacteraceae</taxon>
        <taxon>Solirubrobacter</taxon>
    </lineage>
</organism>
<dbReference type="PANTHER" id="PTHR32322">
    <property type="entry name" value="INNER MEMBRANE TRANSPORTER"/>
    <property type="match status" value="1"/>
</dbReference>
<keyword evidence="9" id="KW-1185">Reference proteome</keyword>
<evidence type="ECO:0000256" key="1">
    <source>
        <dbReference type="ARBA" id="ARBA00004141"/>
    </source>
</evidence>
<dbReference type="EMBL" id="JAPDDP010000001">
    <property type="protein sequence ID" value="MDA0178697.1"/>
    <property type="molecule type" value="Genomic_DNA"/>
</dbReference>
<comment type="subcellular location">
    <subcellularLocation>
        <location evidence="1">Membrane</location>
        <topology evidence="1">Multi-pass membrane protein</topology>
    </subcellularLocation>
</comment>
<feature type="domain" description="EamA" evidence="7">
    <location>
        <begin position="142"/>
        <end position="274"/>
    </location>
</feature>
<keyword evidence="3 6" id="KW-0812">Transmembrane</keyword>
<feature type="transmembrane region" description="Helical" evidence="6">
    <location>
        <begin position="86"/>
        <end position="108"/>
    </location>
</feature>
<evidence type="ECO:0000313" key="9">
    <source>
        <dbReference type="Proteomes" id="UP001147653"/>
    </source>
</evidence>
<dbReference type="Proteomes" id="UP001147653">
    <property type="component" value="Unassembled WGS sequence"/>
</dbReference>
<evidence type="ECO:0000256" key="3">
    <source>
        <dbReference type="ARBA" id="ARBA00022692"/>
    </source>
</evidence>
<dbReference type="RefSeq" id="WP_270022953.1">
    <property type="nucleotide sequence ID" value="NZ_JAPDDP010000001.1"/>
</dbReference>
<comment type="caution">
    <text evidence="8">The sequence shown here is derived from an EMBL/GenBank/DDBJ whole genome shotgun (WGS) entry which is preliminary data.</text>
</comment>
<feature type="transmembrane region" description="Helical" evidence="6">
    <location>
        <begin position="115"/>
        <end position="133"/>
    </location>
</feature>
<feature type="transmembrane region" description="Helical" evidence="6">
    <location>
        <begin position="259"/>
        <end position="277"/>
    </location>
</feature>
<evidence type="ECO:0000256" key="2">
    <source>
        <dbReference type="ARBA" id="ARBA00007362"/>
    </source>
</evidence>
<keyword evidence="4 6" id="KW-1133">Transmembrane helix</keyword>
<protein>
    <submittedName>
        <fullName evidence="8">DMT family transporter</fullName>
    </submittedName>
</protein>
<feature type="transmembrane region" description="Helical" evidence="6">
    <location>
        <begin position="234"/>
        <end position="253"/>
    </location>
</feature>
<feature type="transmembrane region" description="Helical" evidence="6">
    <location>
        <begin position="139"/>
        <end position="159"/>
    </location>
</feature>
<keyword evidence="5 6" id="KW-0472">Membrane</keyword>
<gene>
    <name evidence="8" type="ORF">OJ997_00195</name>
</gene>
<feature type="transmembrane region" description="Helical" evidence="6">
    <location>
        <begin position="59"/>
        <end position="80"/>
    </location>
</feature>
<dbReference type="AlphaFoldDB" id="A0A9X3SC38"/>
<dbReference type="GO" id="GO:0016020">
    <property type="term" value="C:membrane"/>
    <property type="evidence" value="ECO:0007669"/>
    <property type="project" value="UniProtKB-SubCell"/>
</dbReference>
<evidence type="ECO:0000313" key="8">
    <source>
        <dbReference type="EMBL" id="MDA0178697.1"/>
    </source>
</evidence>
<comment type="similarity">
    <text evidence="2">Belongs to the EamA transporter family.</text>
</comment>
<feature type="transmembrane region" description="Helical" evidence="6">
    <location>
        <begin position="171"/>
        <end position="190"/>
    </location>
</feature>
<reference evidence="8" key="1">
    <citation type="submission" date="2022-10" db="EMBL/GenBank/DDBJ databases">
        <title>The WGS of Solirubrobacter phytolaccae KCTC 29190.</title>
        <authorList>
            <person name="Jiang Z."/>
        </authorList>
    </citation>
    <scope>NUCLEOTIDE SEQUENCE</scope>
    <source>
        <strain evidence="8">KCTC 29190</strain>
    </source>
</reference>
<dbReference type="SUPFAM" id="SSF103481">
    <property type="entry name" value="Multidrug resistance efflux transporter EmrE"/>
    <property type="match status" value="2"/>
</dbReference>
<feature type="transmembrane region" description="Helical" evidence="6">
    <location>
        <begin position="32"/>
        <end position="52"/>
    </location>
</feature>
<feature type="transmembrane region" description="Helical" evidence="6">
    <location>
        <begin position="202"/>
        <end position="222"/>
    </location>
</feature>
<evidence type="ECO:0000259" key="7">
    <source>
        <dbReference type="Pfam" id="PF00892"/>
    </source>
</evidence>
<dbReference type="InterPro" id="IPR037185">
    <property type="entry name" value="EmrE-like"/>
</dbReference>
<name>A0A9X3SC38_9ACTN</name>
<feature type="domain" description="EamA" evidence="7">
    <location>
        <begin position="3"/>
        <end position="132"/>
    </location>
</feature>
<sequence>MGLAALLWGTIGPAAAFVTEHTTLSPIQTSLWRLLTAVIPLAAIALVVGRAAAKPSRALVLGGLAVGAVTGLSQLAYFAAVVESGIAIPTLIACGLGPILTAVGQTVIFGDRPDVRTLLALAVALSGLALLMLDSPHTVTALGILLSVLSAITYAAYALSVGPVSRGMSTLNLTAIATAGGTLAILPFTLADGGPGVPGTAAGWAGVLHLGIIVSCVAYALYYRSARTLPSTHITILILLEPLVAALLAVVFFDEHLTVGTIVGGVLMLTAVAGLRGDDETANPGE</sequence>
<dbReference type="InterPro" id="IPR050638">
    <property type="entry name" value="AA-Vitamin_Transporters"/>
</dbReference>
<evidence type="ECO:0000256" key="5">
    <source>
        <dbReference type="ARBA" id="ARBA00023136"/>
    </source>
</evidence>
<evidence type="ECO:0000256" key="4">
    <source>
        <dbReference type="ARBA" id="ARBA00022989"/>
    </source>
</evidence>
<accession>A0A9X3SC38</accession>
<proteinExistence type="inferred from homology"/>
<evidence type="ECO:0000256" key="6">
    <source>
        <dbReference type="SAM" id="Phobius"/>
    </source>
</evidence>
<dbReference type="PANTHER" id="PTHR32322:SF2">
    <property type="entry name" value="EAMA DOMAIN-CONTAINING PROTEIN"/>
    <property type="match status" value="1"/>
</dbReference>
<dbReference type="InterPro" id="IPR000620">
    <property type="entry name" value="EamA_dom"/>
</dbReference>
<dbReference type="Pfam" id="PF00892">
    <property type="entry name" value="EamA"/>
    <property type="match status" value="2"/>
</dbReference>